<dbReference type="GO" id="GO:0008441">
    <property type="term" value="F:3'(2'),5'-bisphosphate nucleotidase activity"/>
    <property type="evidence" value="ECO:0007669"/>
    <property type="project" value="UniProtKB-EC"/>
</dbReference>
<dbReference type="GO" id="GO:0046854">
    <property type="term" value="P:phosphatidylinositol phosphate biosynthetic process"/>
    <property type="evidence" value="ECO:0007669"/>
    <property type="project" value="InterPro"/>
</dbReference>
<comment type="cofactor">
    <cofactor evidence="6">
        <name>Mg(2+)</name>
        <dbReference type="ChEBI" id="CHEBI:18420"/>
    </cofactor>
</comment>
<dbReference type="PROSITE" id="PS00630">
    <property type="entry name" value="IMP_2"/>
    <property type="match status" value="1"/>
</dbReference>
<dbReference type="Gene3D" id="1.10.150.720">
    <property type="entry name" value="Haloacid dehalogenase-like hydrolase"/>
    <property type="match status" value="1"/>
</dbReference>
<evidence type="ECO:0000256" key="7">
    <source>
        <dbReference type="SAM" id="MobiDB-lite"/>
    </source>
</evidence>
<evidence type="ECO:0000256" key="1">
    <source>
        <dbReference type="ARBA" id="ARBA00009759"/>
    </source>
</evidence>
<evidence type="ECO:0000256" key="5">
    <source>
        <dbReference type="ARBA" id="ARBA00044554"/>
    </source>
</evidence>
<evidence type="ECO:0000256" key="6">
    <source>
        <dbReference type="PIRSR" id="PIRSR600760-2"/>
    </source>
</evidence>
<evidence type="ECO:0000256" key="3">
    <source>
        <dbReference type="ARBA" id="ARBA00040342"/>
    </source>
</evidence>
<keyword evidence="6" id="KW-0479">Metal-binding</keyword>
<dbReference type="InterPro" id="IPR023214">
    <property type="entry name" value="HAD_sf"/>
</dbReference>
<dbReference type="SUPFAM" id="SSF56784">
    <property type="entry name" value="HAD-like"/>
    <property type="match status" value="1"/>
</dbReference>
<name>A0A7S0KQG7_9CHLO</name>
<proteinExistence type="inferred from homology"/>
<dbReference type="EMBL" id="HBEW01008892">
    <property type="protein sequence ID" value="CAD8589460.1"/>
    <property type="molecule type" value="Transcribed_RNA"/>
</dbReference>
<feature type="region of interest" description="Disordered" evidence="7">
    <location>
        <begin position="1"/>
        <end position="51"/>
    </location>
</feature>
<dbReference type="Gene3D" id="3.40.190.80">
    <property type="match status" value="1"/>
</dbReference>
<dbReference type="Pfam" id="PF00702">
    <property type="entry name" value="Hydrolase"/>
    <property type="match status" value="1"/>
</dbReference>
<evidence type="ECO:0000256" key="2">
    <source>
        <dbReference type="ARBA" id="ARBA00012633"/>
    </source>
</evidence>
<keyword evidence="6" id="KW-0460">Magnesium</keyword>
<feature type="binding site" evidence="6">
    <location>
        <position position="325"/>
    </location>
    <ligand>
        <name>Mg(2+)</name>
        <dbReference type="ChEBI" id="CHEBI:18420"/>
        <label>1</label>
        <note>catalytic</note>
    </ligand>
</feature>
<dbReference type="NCBIfam" id="TIGR01549">
    <property type="entry name" value="HAD-SF-IA-v1"/>
    <property type="match status" value="1"/>
</dbReference>
<dbReference type="SFLD" id="SFLDS00003">
    <property type="entry name" value="Haloacid_Dehalogenase"/>
    <property type="match status" value="1"/>
</dbReference>
<comment type="similarity">
    <text evidence="1">Belongs to the inositol monophosphatase superfamily.</text>
</comment>
<reference evidence="8" key="1">
    <citation type="submission" date="2021-01" db="EMBL/GenBank/DDBJ databases">
        <authorList>
            <person name="Corre E."/>
            <person name="Pelletier E."/>
            <person name="Niang G."/>
            <person name="Scheremetjew M."/>
            <person name="Finn R."/>
            <person name="Kale V."/>
            <person name="Holt S."/>
            <person name="Cochrane G."/>
            <person name="Meng A."/>
            <person name="Brown T."/>
            <person name="Cohen L."/>
        </authorList>
    </citation>
    <scope>NUCLEOTIDE SEQUENCE</scope>
    <source>
        <strain evidence="8">Clade-D-RCC2572</strain>
    </source>
</reference>
<protein>
    <recommendedName>
        <fullName evidence="3">3'(2'),5'-bisphosphate nucleotidase 1</fullName>
        <ecNumber evidence="2">3.1.3.7</ecNumber>
    </recommendedName>
    <alternativeName>
        <fullName evidence="4">Bisphosphate 3'-nucleotidase 1</fullName>
    </alternativeName>
    <alternativeName>
        <fullName evidence="5">Inositol-polyphosphate 1-phosphatase</fullName>
    </alternativeName>
</protein>
<evidence type="ECO:0000256" key="4">
    <source>
        <dbReference type="ARBA" id="ARBA00041815"/>
    </source>
</evidence>
<dbReference type="Gene3D" id="3.40.50.1000">
    <property type="entry name" value="HAD superfamily/HAD-like"/>
    <property type="match status" value="1"/>
</dbReference>
<dbReference type="AlphaFoldDB" id="A0A7S0KQG7"/>
<sequence>MRAASASCAPRVARALRNSRELSTRRAPQHTASSRRSRRTARANASASDGETTIHVPSLVRVCRRIAERGNVIIQDVTRGGALGVKDKGGSATTDGSYVIDAQTEADRRVEAMAIRAFREFCPTLALVAEESFEGAMGSDEGDAREILGGVSMDGDENINADDFDDSSWAPKLQRPIDASRVAVYFDPLDGTNEYAAGEREAITILCGVAVDGVPVAGVIGQPFYKYGRADAQGALGRVVWGGTGIGVHGLDIAKDAVAPPLPPAGPHVVAVNRNIRENRQEPVLEALRSRVDVRISATGFHYLLLLERRAHSALMLRKASKKWDTCAGEALLRATGGVVTDTVGRRYDYAYNLNALPNLSGMTASLDVDMHCEMTNIIRDVIQPLGRYPYDVDDPSIKVGILQGVQTPKLGWRAVTVDVGGTLIEPRERVADVYARVAASIGASHVTPASASTHFKAGFSRFRGADGEDAMRYYGDGKSFWRKVIAHVLTDGATRDDISQDTVERMLDALYDYYECPSSWTVAHGALDAFDRLRARGVKVAVASNWDDRLPALLDALGIRARVDAVVVSAIEGVEKPSPKFFQAVCDAVSVDADAALHVGDDIDNDFKGATNASFAAAVLWSSQVPSGDGRDGSYRAVHDFHALADAVLAANHDLPANTDDTAQLKKSLFF</sequence>
<dbReference type="SFLD" id="SFLDG01129">
    <property type="entry name" value="C1.5:_HAD__Beta-PGM__Phosphata"/>
    <property type="match status" value="1"/>
</dbReference>
<dbReference type="InterPro" id="IPR020550">
    <property type="entry name" value="Inositol_monophosphatase_CS"/>
</dbReference>
<dbReference type="InterPro" id="IPR036412">
    <property type="entry name" value="HAD-like_sf"/>
</dbReference>
<feature type="binding site" evidence="6">
    <location>
        <position position="189"/>
    </location>
    <ligand>
        <name>Mg(2+)</name>
        <dbReference type="ChEBI" id="CHEBI:18420"/>
        <label>1</label>
        <note>catalytic</note>
    </ligand>
</feature>
<dbReference type="PANTHER" id="PTHR43028:SF5">
    <property type="entry name" value="3'(2'),5'-BISPHOSPHATE NUCLEOTIDASE 1"/>
    <property type="match status" value="1"/>
</dbReference>
<dbReference type="InterPro" id="IPR050725">
    <property type="entry name" value="CysQ/Inositol_MonoPase"/>
</dbReference>
<dbReference type="EC" id="3.1.3.7" evidence="2"/>
<dbReference type="PRINTS" id="PR00377">
    <property type="entry name" value="IMPHPHTASES"/>
</dbReference>
<dbReference type="GO" id="GO:0046872">
    <property type="term" value="F:metal ion binding"/>
    <property type="evidence" value="ECO:0007669"/>
    <property type="project" value="UniProtKB-KW"/>
</dbReference>
<dbReference type="InterPro" id="IPR000760">
    <property type="entry name" value="Inositol_monophosphatase-like"/>
</dbReference>
<dbReference type="PANTHER" id="PTHR43028">
    <property type="entry name" value="3'(2'),5'-BISPHOSPHATE NUCLEOTIDASE 1"/>
    <property type="match status" value="1"/>
</dbReference>
<dbReference type="Gene3D" id="3.30.540.10">
    <property type="entry name" value="Fructose-1,6-Bisphosphatase, subunit A, domain 1"/>
    <property type="match status" value="1"/>
</dbReference>
<gene>
    <name evidence="8" type="ORF">OMED0929_LOCUS7492</name>
</gene>
<dbReference type="SUPFAM" id="SSF56655">
    <property type="entry name" value="Carbohydrate phosphatase"/>
    <property type="match status" value="1"/>
</dbReference>
<evidence type="ECO:0000313" key="8">
    <source>
        <dbReference type="EMBL" id="CAD8589460.1"/>
    </source>
</evidence>
<organism evidence="8">
    <name type="scientific">Ostreococcus mediterraneus</name>
    <dbReference type="NCBI Taxonomy" id="1486918"/>
    <lineage>
        <taxon>Eukaryota</taxon>
        <taxon>Viridiplantae</taxon>
        <taxon>Chlorophyta</taxon>
        <taxon>Mamiellophyceae</taxon>
        <taxon>Mamiellales</taxon>
        <taxon>Bathycoccaceae</taxon>
        <taxon>Ostreococcus</taxon>
    </lineage>
</organism>
<dbReference type="Pfam" id="PF00459">
    <property type="entry name" value="Inositol_P"/>
    <property type="match status" value="1"/>
</dbReference>
<accession>A0A7S0KQG7</accession>
<feature type="binding site" evidence="6">
    <location>
        <position position="190"/>
    </location>
    <ligand>
        <name>Mg(2+)</name>
        <dbReference type="ChEBI" id="CHEBI:18420"/>
        <label>1</label>
        <note>catalytic</note>
    </ligand>
</feature>
<feature type="binding site" evidence="6">
    <location>
        <position position="187"/>
    </location>
    <ligand>
        <name>Mg(2+)</name>
        <dbReference type="ChEBI" id="CHEBI:18420"/>
        <label>1</label>
        <note>catalytic</note>
    </ligand>
</feature>
<dbReference type="InterPro" id="IPR044924">
    <property type="entry name" value="HAD-SF_hydro_IA_REG-2-like_cap"/>
</dbReference>
<feature type="binding site" evidence="6">
    <location>
        <position position="130"/>
    </location>
    <ligand>
        <name>Mg(2+)</name>
        <dbReference type="ChEBI" id="CHEBI:18420"/>
        <label>1</label>
        <note>catalytic</note>
    </ligand>
</feature>
<dbReference type="InterPro" id="IPR006439">
    <property type="entry name" value="HAD-SF_hydro_IA"/>
</dbReference>